<feature type="region of interest" description="Disordered" evidence="1">
    <location>
        <begin position="72"/>
        <end position="93"/>
    </location>
</feature>
<organism evidence="2 3">
    <name type="scientific">Trichonephila clavipes</name>
    <name type="common">Golden silk orbweaver</name>
    <name type="synonym">Nephila clavipes</name>
    <dbReference type="NCBI Taxonomy" id="2585209"/>
    <lineage>
        <taxon>Eukaryota</taxon>
        <taxon>Metazoa</taxon>
        <taxon>Ecdysozoa</taxon>
        <taxon>Arthropoda</taxon>
        <taxon>Chelicerata</taxon>
        <taxon>Arachnida</taxon>
        <taxon>Araneae</taxon>
        <taxon>Araneomorphae</taxon>
        <taxon>Entelegynae</taxon>
        <taxon>Araneoidea</taxon>
        <taxon>Nephilidae</taxon>
        <taxon>Trichonephila</taxon>
    </lineage>
</organism>
<reference evidence="2" key="1">
    <citation type="submission" date="2020-08" db="EMBL/GenBank/DDBJ databases">
        <title>Multicomponent nature underlies the extraordinary mechanical properties of spider dragline silk.</title>
        <authorList>
            <person name="Kono N."/>
            <person name="Nakamura H."/>
            <person name="Mori M."/>
            <person name="Yoshida Y."/>
            <person name="Ohtoshi R."/>
            <person name="Malay A.D."/>
            <person name="Moran D.A.P."/>
            <person name="Tomita M."/>
            <person name="Numata K."/>
            <person name="Arakawa K."/>
        </authorList>
    </citation>
    <scope>NUCLEOTIDE SEQUENCE</scope>
</reference>
<evidence type="ECO:0000313" key="2">
    <source>
        <dbReference type="EMBL" id="GFX93559.1"/>
    </source>
</evidence>
<proteinExistence type="predicted"/>
<evidence type="ECO:0000256" key="1">
    <source>
        <dbReference type="SAM" id="MobiDB-lite"/>
    </source>
</evidence>
<dbReference type="EMBL" id="BMAU01021175">
    <property type="protein sequence ID" value="GFX93559.1"/>
    <property type="molecule type" value="Genomic_DNA"/>
</dbReference>
<protein>
    <submittedName>
        <fullName evidence="2">Uncharacterized protein</fullName>
    </submittedName>
</protein>
<gene>
    <name evidence="2" type="ORF">TNCV_1587371</name>
</gene>
<dbReference type="Proteomes" id="UP000887159">
    <property type="component" value="Unassembled WGS sequence"/>
</dbReference>
<comment type="caution">
    <text evidence="2">The sequence shown here is derived from an EMBL/GenBank/DDBJ whole genome shotgun (WGS) entry which is preliminary data.</text>
</comment>
<dbReference type="AlphaFoldDB" id="A0A8X6RJ68"/>
<keyword evidence="3" id="KW-1185">Reference proteome</keyword>
<evidence type="ECO:0000313" key="3">
    <source>
        <dbReference type="Proteomes" id="UP000887159"/>
    </source>
</evidence>
<sequence>MGNRLRKLKALRGKRSFPMGKQLLQKGYWRLTLKHGQVTKTIPEQATLSPNHHSTPMGRRLNLDRFYMQQHPIHGSSAVQVGTHDTPASSPLP</sequence>
<accession>A0A8X6RJ68</accession>
<name>A0A8X6RJ68_TRICX</name>